<feature type="transmembrane region" description="Helical" evidence="1">
    <location>
        <begin position="207"/>
        <end position="228"/>
    </location>
</feature>
<protein>
    <recommendedName>
        <fullName evidence="4">ABC transporter permease</fullName>
    </recommendedName>
</protein>
<dbReference type="PANTHER" id="PTHR36833:SF1">
    <property type="entry name" value="INTEGRAL MEMBRANE TRANSPORT PROTEIN"/>
    <property type="match status" value="1"/>
</dbReference>
<reference evidence="2 3" key="1">
    <citation type="journal article" date="2016" name="Nat. Commun.">
        <title>Thousands of microbial genomes shed light on interconnected biogeochemical processes in an aquifer system.</title>
        <authorList>
            <person name="Anantharaman K."/>
            <person name="Brown C.T."/>
            <person name="Hug L.A."/>
            <person name="Sharon I."/>
            <person name="Castelle C.J."/>
            <person name="Probst A.J."/>
            <person name="Thomas B.C."/>
            <person name="Singh A."/>
            <person name="Wilkins M.J."/>
            <person name="Karaoz U."/>
            <person name="Brodie E.L."/>
            <person name="Williams K.H."/>
            <person name="Hubbard S.S."/>
            <person name="Banfield J.F."/>
        </authorList>
    </citation>
    <scope>NUCLEOTIDE SEQUENCE [LARGE SCALE GENOMIC DNA]</scope>
</reference>
<feature type="transmembrane region" description="Helical" evidence="1">
    <location>
        <begin position="234"/>
        <end position="252"/>
    </location>
</feature>
<keyword evidence="1" id="KW-1133">Transmembrane helix</keyword>
<dbReference type="PANTHER" id="PTHR36833">
    <property type="entry name" value="SLR0610 PROTEIN-RELATED"/>
    <property type="match status" value="1"/>
</dbReference>
<dbReference type="Pfam" id="PF06182">
    <property type="entry name" value="ABC2_membrane_6"/>
    <property type="match status" value="1"/>
</dbReference>
<evidence type="ECO:0000256" key="1">
    <source>
        <dbReference type="SAM" id="Phobius"/>
    </source>
</evidence>
<accession>A0A1F8BJR8</accession>
<evidence type="ECO:0000313" key="3">
    <source>
        <dbReference type="Proteomes" id="UP000177060"/>
    </source>
</evidence>
<keyword evidence="1" id="KW-0812">Transmembrane</keyword>
<keyword evidence="1" id="KW-0472">Membrane</keyword>
<evidence type="ECO:0008006" key="4">
    <source>
        <dbReference type="Google" id="ProtNLM"/>
    </source>
</evidence>
<evidence type="ECO:0000313" key="2">
    <source>
        <dbReference type="EMBL" id="OGM64252.1"/>
    </source>
</evidence>
<feature type="transmembrane region" description="Helical" evidence="1">
    <location>
        <begin position="148"/>
        <end position="177"/>
    </location>
</feature>
<sequence>MDVKRLIYYFKIWVFMSKNSFLMVLNQKNVLLIFLVGKVLRFLFFIAFLFFLVKGAENLAGYNSTQAIFFFLTFMVVDTTSQFFFREVYRFRTFVITGDFDLILAKPMNALFRVLLGGADVIDLITLPPLYAATIYVGNLLTPTPYQIFVYLLLLLTGFLITAAFHIIVISLGIINLEVDHTIMIYRDITAMGRFPIDIYRQPVRGILTYFIPVAIMMTYPAKAFFGLVNFQGILLAIGIAGVFMFISLRFWNFALKKYTSASS</sequence>
<dbReference type="Proteomes" id="UP000177060">
    <property type="component" value="Unassembled WGS sequence"/>
</dbReference>
<feature type="transmembrane region" description="Helical" evidence="1">
    <location>
        <begin position="32"/>
        <end position="53"/>
    </location>
</feature>
<proteinExistence type="predicted"/>
<feature type="transmembrane region" description="Helical" evidence="1">
    <location>
        <begin position="114"/>
        <end position="136"/>
    </location>
</feature>
<dbReference type="InterPro" id="IPR010390">
    <property type="entry name" value="ABC-2_transporter-like"/>
</dbReference>
<dbReference type="EMBL" id="MGHE01000013">
    <property type="protein sequence ID" value="OGM64252.1"/>
    <property type="molecule type" value="Genomic_DNA"/>
</dbReference>
<organism evidence="2 3">
    <name type="scientific">Candidatus Woesebacteria bacterium RIFCSPLOWO2_01_FULL_39_14</name>
    <dbReference type="NCBI Taxonomy" id="1802518"/>
    <lineage>
        <taxon>Bacteria</taxon>
        <taxon>Candidatus Woeseibacteriota</taxon>
    </lineage>
</organism>
<comment type="caution">
    <text evidence="2">The sequence shown here is derived from an EMBL/GenBank/DDBJ whole genome shotgun (WGS) entry which is preliminary data.</text>
</comment>
<gene>
    <name evidence="2" type="ORF">A3A52_03070</name>
</gene>
<feature type="transmembrane region" description="Helical" evidence="1">
    <location>
        <begin position="65"/>
        <end position="85"/>
    </location>
</feature>
<dbReference type="AlphaFoldDB" id="A0A1F8BJR8"/>
<name>A0A1F8BJR8_9BACT</name>